<sequence length="371" mass="43653">MPREPQDQWGANPKYNEALLPEFSPLNWRIRKIRAAIPPRLFVQHMWIRKLTLMIDPLYTSEQVVGRVRGAIAECARWTTWMVIGYECGHGAFLFNKVICDFIGYISGMVVHTLLQTAYFSWKISHHRHHRNHAVMERNEVYVPKIRSNLGIPREHEVHQIDYEEYLRNTLIYTLYMLIRQQILAFPAYLLFNVSANSILFSLSQRDAVIASNCSIISMVCIVWLSSMTWGGGAVLKYYGIPFIIITYLHHTDPKLPHYRNAKWNFQRDAAATVDRDFLGWMGHFFLHDVAHFHIIHHFFLKMLFYHGPEATEHLKAFIGTYYRCSTKPVFRALWDNYNNCQFVDDDGDIVFYCDRRGRDACRPTHYKNSI</sequence>
<accession>A0A8E2ANN5</accession>
<dbReference type="InterPro" id="IPR012171">
    <property type="entry name" value="Fatty_acid_desaturase"/>
</dbReference>
<dbReference type="EMBL" id="KV722464">
    <property type="protein sequence ID" value="OCH88036.1"/>
    <property type="molecule type" value="Genomic_DNA"/>
</dbReference>
<keyword evidence="1" id="KW-0472">Membrane</keyword>
<evidence type="ECO:0000256" key="1">
    <source>
        <dbReference type="SAM" id="Phobius"/>
    </source>
</evidence>
<proteinExistence type="predicted"/>
<gene>
    <name evidence="3" type="ORF">OBBRIDRAFT_813845</name>
</gene>
<dbReference type="Pfam" id="PF00487">
    <property type="entry name" value="FA_desaturase"/>
    <property type="match status" value="1"/>
</dbReference>
<feature type="transmembrane region" description="Helical" evidence="1">
    <location>
        <begin position="183"/>
        <end position="203"/>
    </location>
</feature>
<keyword evidence="1" id="KW-1133">Transmembrane helix</keyword>
<keyword evidence="1" id="KW-0812">Transmembrane</keyword>
<dbReference type="GO" id="GO:0006629">
    <property type="term" value="P:lipid metabolic process"/>
    <property type="evidence" value="ECO:0007669"/>
    <property type="project" value="InterPro"/>
</dbReference>
<reference evidence="3 4" key="1">
    <citation type="submission" date="2016-07" db="EMBL/GenBank/DDBJ databases">
        <title>Draft genome of the white-rot fungus Obba rivulosa 3A-2.</title>
        <authorList>
            <consortium name="DOE Joint Genome Institute"/>
            <person name="Miettinen O."/>
            <person name="Riley R."/>
            <person name="Acob R."/>
            <person name="Barry K."/>
            <person name="Cullen D."/>
            <person name="De Vries R."/>
            <person name="Hainaut M."/>
            <person name="Hatakka A."/>
            <person name="Henrissat B."/>
            <person name="Hilden K."/>
            <person name="Kuo R."/>
            <person name="Labutti K."/>
            <person name="Lipzen A."/>
            <person name="Makela M.R."/>
            <person name="Sandor L."/>
            <person name="Spatafora J.W."/>
            <person name="Grigoriev I.V."/>
            <person name="Hibbett D.S."/>
        </authorList>
    </citation>
    <scope>NUCLEOTIDE SEQUENCE [LARGE SCALE GENOMIC DNA]</scope>
    <source>
        <strain evidence="3 4">3A-2</strain>
    </source>
</reference>
<keyword evidence="4" id="KW-1185">Reference proteome</keyword>
<dbReference type="PANTHER" id="PTHR32100">
    <property type="entry name" value="OMEGA-6 FATTY ACID DESATURASE, CHLOROPLASTIC"/>
    <property type="match status" value="1"/>
</dbReference>
<evidence type="ECO:0000313" key="3">
    <source>
        <dbReference type="EMBL" id="OCH88036.1"/>
    </source>
</evidence>
<organism evidence="3 4">
    <name type="scientific">Obba rivulosa</name>
    <dbReference type="NCBI Taxonomy" id="1052685"/>
    <lineage>
        <taxon>Eukaryota</taxon>
        <taxon>Fungi</taxon>
        <taxon>Dikarya</taxon>
        <taxon>Basidiomycota</taxon>
        <taxon>Agaricomycotina</taxon>
        <taxon>Agaricomycetes</taxon>
        <taxon>Polyporales</taxon>
        <taxon>Gelatoporiaceae</taxon>
        <taxon>Obba</taxon>
    </lineage>
</organism>
<dbReference type="InterPro" id="IPR005804">
    <property type="entry name" value="FA_desaturase_dom"/>
</dbReference>
<dbReference type="Proteomes" id="UP000250043">
    <property type="component" value="Unassembled WGS sequence"/>
</dbReference>
<dbReference type="AlphaFoldDB" id="A0A8E2ANN5"/>
<protein>
    <recommendedName>
        <fullName evidence="2">Fatty acid desaturase domain-containing protein</fullName>
    </recommendedName>
</protein>
<feature type="domain" description="Fatty acid desaturase" evidence="2">
    <location>
        <begin position="80"/>
        <end position="323"/>
    </location>
</feature>
<name>A0A8E2ANN5_9APHY</name>
<evidence type="ECO:0000259" key="2">
    <source>
        <dbReference type="Pfam" id="PF00487"/>
    </source>
</evidence>
<dbReference type="GO" id="GO:0016491">
    <property type="term" value="F:oxidoreductase activity"/>
    <property type="evidence" value="ECO:0007669"/>
    <property type="project" value="InterPro"/>
</dbReference>
<evidence type="ECO:0000313" key="4">
    <source>
        <dbReference type="Proteomes" id="UP000250043"/>
    </source>
</evidence>
<feature type="transmembrane region" description="Helical" evidence="1">
    <location>
        <begin position="209"/>
        <end position="227"/>
    </location>
</feature>
<dbReference type="OrthoDB" id="1461976at2759"/>